<dbReference type="AlphaFoldDB" id="A7GXC8"/>
<dbReference type="Gene3D" id="3.40.50.850">
    <property type="entry name" value="Isochorismatase-like"/>
    <property type="match status" value="1"/>
</dbReference>
<dbReference type="KEGG" id="ccv:CCV52592_0502"/>
<dbReference type="EMBL" id="CP000767">
    <property type="protein sequence ID" value="EAU00700.1"/>
    <property type="molecule type" value="Genomic_DNA"/>
</dbReference>
<proteinExistence type="predicted"/>
<dbReference type="PANTHER" id="PTHR47297:SF2">
    <property type="entry name" value="OS02G0606800 PROTEIN"/>
    <property type="match status" value="1"/>
</dbReference>
<protein>
    <submittedName>
        <fullName evidence="2">Pyrazinamidase / nicotinamidase</fullName>
        <ecNumber evidence="2">3.5.1.-</ecNumber>
        <ecNumber evidence="2">3.5.1.19</ecNumber>
    </submittedName>
</protein>
<dbReference type="EC" id="3.5.1.19" evidence="2"/>
<name>A7GXC8_CAMC5</name>
<dbReference type="GO" id="GO:0019365">
    <property type="term" value="P:pyridine nucleotide salvage"/>
    <property type="evidence" value="ECO:0007669"/>
    <property type="project" value="InterPro"/>
</dbReference>
<keyword evidence="3" id="KW-1185">Reference proteome</keyword>
<dbReference type="HOGENOM" id="CLU_068979_9_0_7"/>
<dbReference type="Proteomes" id="UP000006380">
    <property type="component" value="Chromosome"/>
</dbReference>
<dbReference type="InterPro" id="IPR036380">
    <property type="entry name" value="Isochorismatase-like_sf"/>
</dbReference>
<keyword evidence="2" id="KW-0378">Hydrolase</keyword>
<accession>A7GXC8</accession>
<dbReference type="STRING" id="360105.CCV52592_0502"/>
<dbReference type="EC" id="3.5.1.-" evidence="2"/>
<sequence length="226" mass="25548">MNLTQKETDFIAGIKKWHEGLKPLKFDEIFKNGAHNVAFISVDMINGFCHEGALSSPRCGAIASKLAQTFKIAHDDFCLKNFVLIEDSHDENCVEFSDFPPHAIKGGKEAETIDELKNLDFYKEMKIFKKNSLSSAFCKGFNDFIAQNPQINTFVIFGDCTDLCVYQLVSHLKLQANEHDIKRRVIVPDTLVQTYDSPQHDGDLYHLIFLHHMSIGLGAKVVKDIV</sequence>
<dbReference type="PANTHER" id="PTHR47297">
    <property type="match status" value="1"/>
</dbReference>
<evidence type="ECO:0000313" key="3">
    <source>
        <dbReference type="Proteomes" id="UP000006380"/>
    </source>
</evidence>
<dbReference type="InterPro" id="IPR044717">
    <property type="entry name" value="NIC1"/>
</dbReference>
<dbReference type="SUPFAM" id="SSF52499">
    <property type="entry name" value="Isochorismatase-like hydrolases"/>
    <property type="match status" value="1"/>
</dbReference>
<reference evidence="2" key="1">
    <citation type="submission" date="2016-07" db="EMBL/GenBank/DDBJ databases">
        <title>Comparative genomics of the Campylobacter concisus group.</title>
        <authorList>
            <person name="Miller W.G."/>
            <person name="Yee E."/>
            <person name="Chapman M.H."/>
            <person name="Huynh S."/>
            <person name="Bono J.L."/>
            <person name="On S.L.W."/>
            <person name="StLeger J."/>
            <person name="Foster G."/>
            <person name="Parker C.T."/>
        </authorList>
    </citation>
    <scope>NUCLEOTIDE SEQUENCE</scope>
    <source>
        <strain evidence="2">525.92</strain>
    </source>
</reference>
<evidence type="ECO:0000259" key="1">
    <source>
        <dbReference type="Pfam" id="PF00857"/>
    </source>
</evidence>
<dbReference type="Pfam" id="PF00857">
    <property type="entry name" value="Isochorismatase"/>
    <property type="match status" value="1"/>
</dbReference>
<evidence type="ECO:0000313" key="2">
    <source>
        <dbReference type="EMBL" id="EAU00700.1"/>
    </source>
</evidence>
<dbReference type="RefSeq" id="WP_011992038.1">
    <property type="nucleotide sequence ID" value="NC_009715.2"/>
</dbReference>
<organism evidence="2 3">
    <name type="scientific">Campylobacter curvus (strain 525.92)</name>
    <dbReference type="NCBI Taxonomy" id="360105"/>
    <lineage>
        <taxon>Bacteria</taxon>
        <taxon>Pseudomonadati</taxon>
        <taxon>Campylobacterota</taxon>
        <taxon>Epsilonproteobacteria</taxon>
        <taxon>Campylobacterales</taxon>
        <taxon>Campylobacteraceae</taxon>
        <taxon>Campylobacter</taxon>
    </lineage>
</organism>
<dbReference type="InterPro" id="IPR000868">
    <property type="entry name" value="Isochorismatase-like_dom"/>
</dbReference>
<feature type="domain" description="Isochorismatase-like" evidence="1">
    <location>
        <begin position="38"/>
        <end position="201"/>
    </location>
</feature>
<dbReference type="OrthoDB" id="9791276at2"/>
<dbReference type="GO" id="GO:0008936">
    <property type="term" value="F:nicotinamidase activity"/>
    <property type="evidence" value="ECO:0007669"/>
    <property type="project" value="UniProtKB-EC"/>
</dbReference>
<gene>
    <name evidence="2" type="primary">pncA</name>
    <name evidence="2" type="ORF">CCV52592_0502</name>
</gene>